<dbReference type="Gene3D" id="3.90.1150.170">
    <property type="match status" value="1"/>
</dbReference>
<keyword evidence="8" id="KW-1185">Reference proteome</keyword>
<dbReference type="SUPFAM" id="SSF53383">
    <property type="entry name" value="PLP-dependent transferases"/>
    <property type="match status" value="1"/>
</dbReference>
<dbReference type="PANTHER" id="PTHR11999">
    <property type="entry name" value="GROUP II PYRIDOXAL-5-PHOSPHATE DECARBOXYLASE"/>
    <property type="match status" value="1"/>
</dbReference>
<evidence type="ECO:0000313" key="7">
    <source>
        <dbReference type="EMBL" id="MCX2975438.1"/>
    </source>
</evidence>
<proteinExistence type="inferred from homology"/>
<evidence type="ECO:0000256" key="3">
    <source>
        <dbReference type="ARBA" id="ARBA00022793"/>
    </source>
</evidence>
<keyword evidence="7" id="KW-0808">Transferase</keyword>
<dbReference type="InterPro" id="IPR015424">
    <property type="entry name" value="PyrdxlP-dep_Trfase"/>
</dbReference>
<dbReference type="InterPro" id="IPR015421">
    <property type="entry name" value="PyrdxlP-dep_Trfase_major"/>
</dbReference>
<dbReference type="Gene3D" id="3.40.640.10">
    <property type="entry name" value="Type I PLP-dependent aspartate aminotransferase-like (Major domain)"/>
    <property type="match status" value="1"/>
</dbReference>
<evidence type="ECO:0000313" key="8">
    <source>
        <dbReference type="Proteomes" id="UP001143307"/>
    </source>
</evidence>
<dbReference type="Proteomes" id="UP001143307">
    <property type="component" value="Unassembled WGS sequence"/>
</dbReference>
<evidence type="ECO:0000256" key="2">
    <source>
        <dbReference type="ARBA" id="ARBA00009533"/>
    </source>
</evidence>
<dbReference type="EMBL" id="SHNP01000008">
    <property type="protein sequence ID" value="MCX2975438.1"/>
    <property type="molecule type" value="Genomic_DNA"/>
</dbReference>
<accession>A0ABT3SZN2</accession>
<evidence type="ECO:0000256" key="4">
    <source>
        <dbReference type="ARBA" id="ARBA00022898"/>
    </source>
</evidence>
<dbReference type="RefSeq" id="WP_279254080.1">
    <property type="nucleotide sequence ID" value="NZ_SHNP01000008.1"/>
</dbReference>
<sequence length="471" mass="51165">MGVNESFEDLAQRAIHHAVAYRKERDTLPPRPTASVQELMSLFDVGVPEVGRDGVEVLDSLAAAAEPGLVGNISPNFFAWVMGASHPVGVAAEWMATAWGQNAAIYDTAPAAAVAEDVVSGWLLQLLDLPRGSSVGFSTGATMASFICLAAARSEVLRRFDFDLERQGIFAAPEIKAFLGDEAHTTIFSGLRYLGFGDNNVVRIETDQQGCMVPEALNAALAEFDGPKIVICQAGHINSGGFDPIAEIAPIAQAHNAWCHVDGAFGLWARAVPSLRHLCEGIDRADSWSVDGHKWLQIPYDSGFAIVKNKEAHRRTMDISASYLNLPPREAPSPSQFSPELSRRARGFAAWAVIQALGRSGIEEMISRHCNGARYLLEQLEVEAGLTVINDVVLNQLAIAFGEGEPLVERNRLTDAVITELARENTSYVTGAEWQGQKILRVSIISQRTDAVDIDRLGASIVRAWRKVRKT</sequence>
<dbReference type="PANTHER" id="PTHR11999:SF70">
    <property type="entry name" value="MIP05841P"/>
    <property type="match status" value="1"/>
</dbReference>
<keyword evidence="5 6" id="KW-0456">Lyase</keyword>
<reference evidence="7" key="1">
    <citation type="submission" date="2019-02" db="EMBL/GenBank/DDBJ databases">
        <authorList>
            <person name="Li S.-H."/>
        </authorList>
    </citation>
    <scope>NUCLEOTIDE SEQUENCE</scope>
    <source>
        <strain evidence="7">IMCC8485</strain>
    </source>
</reference>
<comment type="caution">
    <text evidence="7">The sequence shown here is derived from an EMBL/GenBank/DDBJ whole genome shotgun (WGS) entry which is preliminary data.</text>
</comment>
<keyword evidence="7" id="KW-0032">Aminotransferase</keyword>
<comment type="similarity">
    <text evidence="2 6">Belongs to the group II decarboxylase family.</text>
</comment>
<dbReference type="InterPro" id="IPR002129">
    <property type="entry name" value="PyrdxlP-dep_de-COase"/>
</dbReference>
<keyword evidence="4 6" id="KW-0663">Pyridoxal phosphate</keyword>
<organism evidence="7 8">
    <name type="scientific">Candidatus Seongchinamella marina</name>
    <dbReference type="NCBI Taxonomy" id="2518990"/>
    <lineage>
        <taxon>Bacteria</taxon>
        <taxon>Pseudomonadati</taxon>
        <taxon>Pseudomonadota</taxon>
        <taxon>Gammaproteobacteria</taxon>
        <taxon>Cellvibrionales</taxon>
        <taxon>Halieaceae</taxon>
        <taxon>Seongchinamella</taxon>
    </lineage>
</organism>
<dbReference type="GO" id="GO:0008483">
    <property type="term" value="F:transaminase activity"/>
    <property type="evidence" value="ECO:0007669"/>
    <property type="project" value="UniProtKB-KW"/>
</dbReference>
<dbReference type="Pfam" id="PF00282">
    <property type="entry name" value="Pyridoxal_deC"/>
    <property type="match status" value="1"/>
</dbReference>
<name>A0ABT3SZN2_9GAMM</name>
<evidence type="ECO:0000256" key="5">
    <source>
        <dbReference type="ARBA" id="ARBA00023239"/>
    </source>
</evidence>
<gene>
    <name evidence="7" type="ORF">EYC87_17805</name>
</gene>
<evidence type="ECO:0000256" key="6">
    <source>
        <dbReference type="RuleBase" id="RU000382"/>
    </source>
</evidence>
<dbReference type="InterPro" id="IPR010977">
    <property type="entry name" value="Aromatic_deC"/>
</dbReference>
<dbReference type="InterPro" id="IPR015422">
    <property type="entry name" value="PyrdxlP-dep_Trfase_small"/>
</dbReference>
<dbReference type="Gene3D" id="3.90.1150.10">
    <property type="entry name" value="Aspartate Aminotransferase, domain 1"/>
    <property type="match status" value="1"/>
</dbReference>
<comment type="cofactor">
    <cofactor evidence="1 6">
        <name>pyridoxal 5'-phosphate</name>
        <dbReference type="ChEBI" id="CHEBI:597326"/>
    </cofactor>
</comment>
<keyword evidence="3" id="KW-0210">Decarboxylase</keyword>
<evidence type="ECO:0000256" key="1">
    <source>
        <dbReference type="ARBA" id="ARBA00001933"/>
    </source>
</evidence>
<protein>
    <submittedName>
        <fullName evidence="7">Aspartate aminotransferase family protein</fullName>
    </submittedName>
</protein>